<gene>
    <name evidence="6" type="ORF">EVA_00939</name>
</gene>
<dbReference type="PANTHER" id="PTHR42852:SF6">
    <property type="entry name" value="THIOL:DISULFIDE INTERCHANGE PROTEIN DSBE"/>
    <property type="match status" value="1"/>
</dbReference>
<evidence type="ECO:0000313" key="6">
    <source>
        <dbReference type="EMBL" id="EJX10577.1"/>
    </source>
</evidence>
<evidence type="ECO:0000256" key="2">
    <source>
        <dbReference type="ARBA" id="ARBA00022748"/>
    </source>
</evidence>
<evidence type="ECO:0000256" key="4">
    <source>
        <dbReference type="ARBA" id="ARBA00023284"/>
    </source>
</evidence>
<dbReference type="PROSITE" id="PS51352">
    <property type="entry name" value="THIOREDOXIN_2"/>
    <property type="match status" value="1"/>
</dbReference>
<dbReference type="InterPro" id="IPR000866">
    <property type="entry name" value="AhpC/TSA"/>
</dbReference>
<dbReference type="InterPro" id="IPR036249">
    <property type="entry name" value="Thioredoxin-like_sf"/>
</dbReference>
<sequence>MKHLFFNVLASAALFTACQTTPQRTLLQGEIMGVETDTLFVKYQSLVISDRPSNTDTIVMQNGKFSFVIPNDTFPTEVWLYAKPRGGNASIARGMQLFAIPGETVTLSGDFPFCTQKGHALHQAWNETQVLFRPYLQQMDSIGKHLTELQNQQAPREEVMALFNKQFRPVRERYREAKTQYVATHLDQSISLIFLYELGPDATRQYLHQLAPEVREGQLATLYQLLNERLERLQTKEEAKKLIEVGKPAPDFTLTDINGAPFSLSSLRGKYVVLDFWGSWCGWCIKGMPDMKKYYDKYRQHLEIVGIDCNDTEQKWKEAVKKYELPWLHVRNDEEKDVTLQYAVEGYPTKILIAPDGRIAKVVVGEDPAFYKYIDSLFK</sequence>
<dbReference type="EMBL" id="AMCI01000154">
    <property type="protein sequence ID" value="EJX10577.1"/>
    <property type="molecule type" value="Genomic_DNA"/>
</dbReference>
<evidence type="ECO:0000256" key="3">
    <source>
        <dbReference type="ARBA" id="ARBA00023157"/>
    </source>
</evidence>
<accession>J9GQI2</accession>
<reference evidence="6" key="1">
    <citation type="journal article" date="2012" name="PLoS ONE">
        <title>Gene sets for utilization of primary and secondary nutrition supplies in the distal gut of endangered iberian lynx.</title>
        <authorList>
            <person name="Alcaide M."/>
            <person name="Messina E."/>
            <person name="Richter M."/>
            <person name="Bargiela R."/>
            <person name="Peplies J."/>
            <person name="Huws S.A."/>
            <person name="Newbold C.J."/>
            <person name="Golyshin P.N."/>
            <person name="Simon M.A."/>
            <person name="Lopez G."/>
            <person name="Yakimov M.M."/>
            <person name="Ferrer M."/>
        </authorList>
    </citation>
    <scope>NUCLEOTIDE SEQUENCE</scope>
</reference>
<dbReference type="PANTHER" id="PTHR42852">
    <property type="entry name" value="THIOL:DISULFIDE INTERCHANGE PROTEIN DSBE"/>
    <property type="match status" value="1"/>
</dbReference>
<keyword evidence="4" id="KW-0676">Redox-active center</keyword>
<dbReference type="Pfam" id="PF00578">
    <property type="entry name" value="AhpC-TSA"/>
    <property type="match status" value="1"/>
</dbReference>
<feature type="domain" description="Thioredoxin" evidence="5">
    <location>
        <begin position="243"/>
        <end position="379"/>
    </location>
</feature>
<evidence type="ECO:0000259" key="5">
    <source>
        <dbReference type="PROSITE" id="PS51352"/>
    </source>
</evidence>
<dbReference type="GO" id="GO:0016209">
    <property type="term" value="F:antioxidant activity"/>
    <property type="evidence" value="ECO:0007669"/>
    <property type="project" value="InterPro"/>
</dbReference>
<name>J9GQI2_9ZZZZ</name>
<dbReference type="InterPro" id="IPR050553">
    <property type="entry name" value="Thioredoxin_ResA/DsbE_sf"/>
</dbReference>
<dbReference type="InterPro" id="IPR013766">
    <property type="entry name" value="Thioredoxin_domain"/>
</dbReference>
<dbReference type="PROSITE" id="PS51257">
    <property type="entry name" value="PROKAR_LIPOPROTEIN"/>
    <property type="match status" value="1"/>
</dbReference>
<dbReference type="SUPFAM" id="SSF52833">
    <property type="entry name" value="Thioredoxin-like"/>
    <property type="match status" value="1"/>
</dbReference>
<comment type="caution">
    <text evidence="6">The sequence shown here is derived from an EMBL/GenBank/DDBJ whole genome shotgun (WGS) entry which is preliminary data.</text>
</comment>
<dbReference type="GO" id="GO:0017004">
    <property type="term" value="P:cytochrome complex assembly"/>
    <property type="evidence" value="ECO:0007669"/>
    <property type="project" value="UniProtKB-KW"/>
</dbReference>
<dbReference type="CDD" id="cd02966">
    <property type="entry name" value="TlpA_like_family"/>
    <property type="match status" value="1"/>
</dbReference>
<dbReference type="GO" id="GO:0016491">
    <property type="term" value="F:oxidoreductase activity"/>
    <property type="evidence" value="ECO:0007669"/>
    <property type="project" value="InterPro"/>
</dbReference>
<evidence type="ECO:0000256" key="1">
    <source>
        <dbReference type="ARBA" id="ARBA00004196"/>
    </source>
</evidence>
<dbReference type="Gene3D" id="3.40.30.10">
    <property type="entry name" value="Glutaredoxin"/>
    <property type="match status" value="1"/>
</dbReference>
<dbReference type="AlphaFoldDB" id="J9GQI2"/>
<keyword evidence="2" id="KW-0201">Cytochrome c-type biogenesis</keyword>
<organism evidence="6">
    <name type="scientific">gut metagenome</name>
    <dbReference type="NCBI Taxonomy" id="749906"/>
    <lineage>
        <taxon>unclassified sequences</taxon>
        <taxon>metagenomes</taxon>
        <taxon>organismal metagenomes</taxon>
    </lineage>
</organism>
<proteinExistence type="predicted"/>
<dbReference type="GO" id="GO:0030313">
    <property type="term" value="C:cell envelope"/>
    <property type="evidence" value="ECO:0007669"/>
    <property type="project" value="UniProtKB-SubCell"/>
</dbReference>
<protein>
    <submittedName>
        <fullName evidence="6">Thioredoxin family protein</fullName>
    </submittedName>
</protein>
<keyword evidence="3" id="KW-1015">Disulfide bond</keyword>
<comment type="subcellular location">
    <subcellularLocation>
        <location evidence="1">Cell envelope</location>
    </subcellularLocation>
</comment>